<evidence type="ECO:0000313" key="1">
    <source>
        <dbReference type="EMBL" id="KAL2861792.1"/>
    </source>
</evidence>
<reference evidence="1 2" key="1">
    <citation type="submission" date="2024-07" db="EMBL/GenBank/DDBJ databases">
        <title>Section-level genome sequencing and comparative genomics of Aspergillus sections Usti and Cavernicolus.</title>
        <authorList>
            <consortium name="Lawrence Berkeley National Laboratory"/>
            <person name="Nybo J.L."/>
            <person name="Vesth T.C."/>
            <person name="Theobald S."/>
            <person name="Frisvad J.C."/>
            <person name="Larsen T.O."/>
            <person name="Kjaerboelling I."/>
            <person name="Rothschild-Mancinelli K."/>
            <person name="Lyhne E.K."/>
            <person name="Kogle M.E."/>
            <person name="Barry K."/>
            <person name="Clum A."/>
            <person name="Na H."/>
            <person name="Ledsgaard L."/>
            <person name="Lin J."/>
            <person name="Lipzen A."/>
            <person name="Kuo A."/>
            <person name="Riley R."/>
            <person name="Mondo S."/>
            <person name="LaButti K."/>
            <person name="Haridas S."/>
            <person name="Pangalinan J."/>
            <person name="Salamov A.A."/>
            <person name="Simmons B.A."/>
            <person name="Magnuson J.K."/>
            <person name="Chen J."/>
            <person name="Drula E."/>
            <person name="Henrissat B."/>
            <person name="Wiebenga A."/>
            <person name="Lubbers R.J."/>
            <person name="Gomes A.C."/>
            <person name="Macurrencykelacurrency M.R."/>
            <person name="Stajich J."/>
            <person name="Grigoriev I.V."/>
            <person name="Mortensen U.H."/>
            <person name="De vries R.P."/>
            <person name="Baker S.E."/>
            <person name="Andersen M.R."/>
        </authorList>
    </citation>
    <scope>NUCLEOTIDE SEQUENCE [LARGE SCALE GENOMIC DNA]</scope>
    <source>
        <strain evidence="1 2">CBS 756.74</strain>
    </source>
</reference>
<keyword evidence="2" id="KW-1185">Reference proteome</keyword>
<dbReference type="EMBL" id="JBFXLR010000001">
    <property type="protein sequence ID" value="KAL2861792.1"/>
    <property type="molecule type" value="Genomic_DNA"/>
</dbReference>
<name>A0ABR4LEF8_9EURO</name>
<dbReference type="RefSeq" id="XP_070905882.1">
    <property type="nucleotide sequence ID" value="XM_071043918.1"/>
</dbReference>
<protein>
    <submittedName>
        <fullName evidence="1">Uncharacterized protein</fullName>
    </submittedName>
</protein>
<accession>A0ABR4LEF8</accession>
<gene>
    <name evidence="1" type="ORF">BJX68DRAFT_260597</name>
</gene>
<evidence type="ECO:0000313" key="2">
    <source>
        <dbReference type="Proteomes" id="UP001610444"/>
    </source>
</evidence>
<sequence length="229" mass="25439">MSVGLFNGRISEDLASELKRTIARMATDVGQVPSSVSSFSDSVSIWEGNTEGGFTVILQALSSHYHEVIGLSIKTLEVIREGLVQTKLRIDISVIAPDLTSLAATIFEACPDKDPLEVVHLAYKRAEAIVVKKVPKSLKVQPSNTGILSMLEANIKWMESFLQGLDEQEQYILSLHGTLSVAPSLDDIYAALPFASDKHERRLLFDQGLAIICSKMQRSYRRLKWRDIH</sequence>
<organism evidence="1 2">
    <name type="scientific">Aspergillus pseudodeflectus</name>
    <dbReference type="NCBI Taxonomy" id="176178"/>
    <lineage>
        <taxon>Eukaryota</taxon>
        <taxon>Fungi</taxon>
        <taxon>Dikarya</taxon>
        <taxon>Ascomycota</taxon>
        <taxon>Pezizomycotina</taxon>
        <taxon>Eurotiomycetes</taxon>
        <taxon>Eurotiomycetidae</taxon>
        <taxon>Eurotiales</taxon>
        <taxon>Aspergillaceae</taxon>
        <taxon>Aspergillus</taxon>
        <taxon>Aspergillus subgen. Nidulantes</taxon>
    </lineage>
</organism>
<comment type="caution">
    <text evidence="1">The sequence shown here is derived from an EMBL/GenBank/DDBJ whole genome shotgun (WGS) entry which is preliminary data.</text>
</comment>
<proteinExistence type="predicted"/>
<dbReference type="GeneID" id="98159082"/>
<dbReference type="Proteomes" id="UP001610444">
    <property type="component" value="Unassembled WGS sequence"/>
</dbReference>